<dbReference type="Gene3D" id="1.10.260.40">
    <property type="entry name" value="lambda repressor-like DNA-binding domains"/>
    <property type="match status" value="1"/>
</dbReference>
<dbReference type="Pfam" id="PF01381">
    <property type="entry name" value="HTH_3"/>
    <property type="match status" value="1"/>
</dbReference>
<accession>A0A8J3H6D5</accession>
<dbReference type="EMBL" id="BNAP01000007">
    <property type="protein sequence ID" value="GHG90923.1"/>
    <property type="molecule type" value="Genomic_DNA"/>
</dbReference>
<dbReference type="PANTHER" id="PTHR46797">
    <property type="entry name" value="HTH-TYPE TRANSCRIPTIONAL REGULATOR"/>
    <property type="match status" value="1"/>
</dbReference>
<comment type="caution">
    <text evidence="3">The sequence shown here is derived from an EMBL/GenBank/DDBJ whole genome shotgun (WGS) entry which is preliminary data.</text>
</comment>
<organism evidence="3 4">
    <name type="scientific">Pseudodonghicola xiamenensis</name>
    <dbReference type="NCBI Taxonomy" id="337702"/>
    <lineage>
        <taxon>Bacteria</taxon>
        <taxon>Pseudomonadati</taxon>
        <taxon>Pseudomonadota</taxon>
        <taxon>Alphaproteobacteria</taxon>
        <taxon>Rhodobacterales</taxon>
        <taxon>Paracoccaceae</taxon>
        <taxon>Pseudodonghicola</taxon>
    </lineage>
</organism>
<reference evidence="3" key="1">
    <citation type="journal article" date="2014" name="Int. J. Syst. Evol. Microbiol.">
        <title>Complete genome sequence of Corynebacterium casei LMG S-19264T (=DSM 44701T), isolated from a smear-ripened cheese.</title>
        <authorList>
            <consortium name="US DOE Joint Genome Institute (JGI-PGF)"/>
            <person name="Walter F."/>
            <person name="Albersmeier A."/>
            <person name="Kalinowski J."/>
            <person name="Ruckert C."/>
        </authorList>
    </citation>
    <scope>NUCLEOTIDE SEQUENCE</scope>
    <source>
        <strain evidence="3">CGMCC 1.7081</strain>
    </source>
</reference>
<dbReference type="GO" id="GO:0003677">
    <property type="term" value="F:DNA binding"/>
    <property type="evidence" value="ECO:0007669"/>
    <property type="project" value="UniProtKB-KW"/>
</dbReference>
<dbReference type="InterPro" id="IPR011051">
    <property type="entry name" value="RmlC_Cupin_sf"/>
</dbReference>
<dbReference type="PANTHER" id="PTHR46797:SF1">
    <property type="entry name" value="METHYLPHOSPHONATE SYNTHASE"/>
    <property type="match status" value="1"/>
</dbReference>
<dbReference type="SMART" id="SM00530">
    <property type="entry name" value="HTH_XRE"/>
    <property type="match status" value="1"/>
</dbReference>
<evidence type="ECO:0000256" key="1">
    <source>
        <dbReference type="ARBA" id="ARBA00023125"/>
    </source>
</evidence>
<evidence type="ECO:0000259" key="2">
    <source>
        <dbReference type="PROSITE" id="PS50943"/>
    </source>
</evidence>
<dbReference type="InterPro" id="IPR050807">
    <property type="entry name" value="TransReg_Diox_bact_type"/>
</dbReference>
<proteinExistence type="predicted"/>
<gene>
    <name evidence="3" type="ORF">GCM10010961_22000</name>
</gene>
<dbReference type="InterPro" id="IPR001387">
    <property type="entry name" value="Cro/C1-type_HTH"/>
</dbReference>
<dbReference type="InterPro" id="IPR014710">
    <property type="entry name" value="RmlC-like_jellyroll"/>
</dbReference>
<dbReference type="SUPFAM" id="SSF47413">
    <property type="entry name" value="lambda repressor-like DNA-binding domains"/>
    <property type="match status" value="1"/>
</dbReference>
<dbReference type="RefSeq" id="WP_189658335.1">
    <property type="nucleotide sequence ID" value="NZ_BNAP01000007.1"/>
</dbReference>
<feature type="domain" description="HTH cro/C1-type" evidence="2">
    <location>
        <begin position="31"/>
        <end position="85"/>
    </location>
</feature>
<dbReference type="GO" id="GO:0003700">
    <property type="term" value="F:DNA-binding transcription factor activity"/>
    <property type="evidence" value="ECO:0007669"/>
    <property type="project" value="TreeGrafter"/>
</dbReference>
<dbReference type="Proteomes" id="UP000611500">
    <property type="component" value="Unassembled WGS sequence"/>
</dbReference>
<sequence length="211" mass="23417">MKSEQGILRQNPHAVKEPREKNLEVAIGRQVRELRKRARMTGSDLAQQTGLSVGMLSKIENGVISPSLNTISALAHALRVPLVQLFSGYEEERGCVHVKAGEGVEIERAGTRAGHQYHLLGHIGSNNSGVVVEPYLIVLDSESDRFPAFQHEGIELLYFLEGRVSYRHGEMLYLLEPGDALLFDADAPHGPEEILELPARYLSIITYPQAR</sequence>
<dbReference type="InterPro" id="IPR013096">
    <property type="entry name" value="Cupin_2"/>
</dbReference>
<dbReference type="CDD" id="cd02209">
    <property type="entry name" value="cupin_XRE_C"/>
    <property type="match status" value="1"/>
</dbReference>
<dbReference type="InterPro" id="IPR010982">
    <property type="entry name" value="Lambda_DNA-bd_dom_sf"/>
</dbReference>
<dbReference type="GO" id="GO:0005829">
    <property type="term" value="C:cytosol"/>
    <property type="evidence" value="ECO:0007669"/>
    <property type="project" value="TreeGrafter"/>
</dbReference>
<dbReference type="SUPFAM" id="SSF51182">
    <property type="entry name" value="RmlC-like cupins"/>
    <property type="match status" value="1"/>
</dbReference>
<evidence type="ECO:0000313" key="3">
    <source>
        <dbReference type="EMBL" id="GHG90923.1"/>
    </source>
</evidence>
<reference evidence="3" key="2">
    <citation type="submission" date="2020-09" db="EMBL/GenBank/DDBJ databases">
        <authorList>
            <person name="Sun Q."/>
            <person name="Zhou Y."/>
        </authorList>
    </citation>
    <scope>NUCLEOTIDE SEQUENCE</scope>
    <source>
        <strain evidence="3">CGMCC 1.7081</strain>
    </source>
</reference>
<name>A0A8J3H6D5_9RHOB</name>
<dbReference type="CDD" id="cd00093">
    <property type="entry name" value="HTH_XRE"/>
    <property type="match status" value="1"/>
</dbReference>
<dbReference type="AlphaFoldDB" id="A0A8J3H6D5"/>
<protein>
    <submittedName>
        <fullName evidence="3">MerR family transcriptional regulator</fullName>
    </submittedName>
</protein>
<keyword evidence="4" id="KW-1185">Reference proteome</keyword>
<evidence type="ECO:0000313" key="4">
    <source>
        <dbReference type="Proteomes" id="UP000611500"/>
    </source>
</evidence>
<dbReference type="PROSITE" id="PS50943">
    <property type="entry name" value="HTH_CROC1"/>
    <property type="match status" value="1"/>
</dbReference>
<keyword evidence="1" id="KW-0238">DNA-binding</keyword>
<dbReference type="Gene3D" id="2.60.120.10">
    <property type="entry name" value="Jelly Rolls"/>
    <property type="match status" value="1"/>
</dbReference>
<dbReference type="Pfam" id="PF07883">
    <property type="entry name" value="Cupin_2"/>
    <property type="match status" value="1"/>
</dbReference>